<evidence type="ECO:0000313" key="3">
    <source>
        <dbReference type="Proteomes" id="UP000002051"/>
    </source>
</evidence>
<accession>G7IWJ4</accession>
<proteinExistence type="predicted"/>
<reference evidence="1 3" key="1">
    <citation type="journal article" date="2011" name="Nature">
        <title>The Medicago genome provides insight into the evolution of rhizobial symbioses.</title>
        <authorList>
            <person name="Young N.D."/>
            <person name="Debelle F."/>
            <person name="Oldroyd G.E."/>
            <person name="Geurts R."/>
            <person name="Cannon S.B."/>
            <person name="Udvardi M.K."/>
            <person name="Benedito V.A."/>
            <person name="Mayer K.F."/>
            <person name="Gouzy J."/>
            <person name="Schoof H."/>
            <person name="Van de Peer Y."/>
            <person name="Proost S."/>
            <person name="Cook D.R."/>
            <person name="Meyers B.C."/>
            <person name="Spannagl M."/>
            <person name="Cheung F."/>
            <person name="De Mita S."/>
            <person name="Krishnakumar V."/>
            <person name="Gundlach H."/>
            <person name="Zhou S."/>
            <person name="Mudge J."/>
            <person name="Bharti A.K."/>
            <person name="Murray J.D."/>
            <person name="Naoumkina M.A."/>
            <person name="Rosen B."/>
            <person name="Silverstein K.A."/>
            <person name="Tang H."/>
            <person name="Rombauts S."/>
            <person name="Zhao P.X."/>
            <person name="Zhou P."/>
            <person name="Barbe V."/>
            <person name="Bardou P."/>
            <person name="Bechner M."/>
            <person name="Bellec A."/>
            <person name="Berger A."/>
            <person name="Berges H."/>
            <person name="Bidwell S."/>
            <person name="Bisseling T."/>
            <person name="Choisne N."/>
            <person name="Couloux A."/>
            <person name="Denny R."/>
            <person name="Deshpande S."/>
            <person name="Dai X."/>
            <person name="Doyle J.J."/>
            <person name="Dudez A.M."/>
            <person name="Farmer A.D."/>
            <person name="Fouteau S."/>
            <person name="Franken C."/>
            <person name="Gibelin C."/>
            <person name="Gish J."/>
            <person name="Goldstein S."/>
            <person name="Gonzalez A.J."/>
            <person name="Green P.J."/>
            <person name="Hallab A."/>
            <person name="Hartog M."/>
            <person name="Hua A."/>
            <person name="Humphray S.J."/>
            <person name="Jeong D.H."/>
            <person name="Jing Y."/>
            <person name="Jocker A."/>
            <person name="Kenton S.M."/>
            <person name="Kim D.J."/>
            <person name="Klee K."/>
            <person name="Lai H."/>
            <person name="Lang C."/>
            <person name="Lin S."/>
            <person name="Macmil S.L."/>
            <person name="Magdelenat G."/>
            <person name="Matthews L."/>
            <person name="McCorrison J."/>
            <person name="Monaghan E.L."/>
            <person name="Mun J.H."/>
            <person name="Najar F.Z."/>
            <person name="Nicholson C."/>
            <person name="Noirot C."/>
            <person name="O'Bleness M."/>
            <person name="Paule C.R."/>
            <person name="Poulain J."/>
            <person name="Prion F."/>
            <person name="Qin B."/>
            <person name="Qu C."/>
            <person name="Retzel E.F."/>
            <person name="Riddle C."/>
            <person name="Sallet E."/>
            <person name="Samain S."/>
            <person name="Samson N."/>
            <person name="Sanders I."/>
            <person name="Saurat O."/>
            <person name="Scarpelli C."/>
            <person name="Schiex T."/>
            <person name="Segurens B."/>
            <person name="Severin A.J."/>
            <person name="Sherrier D.J."/>
            <person name="Shi R."/>
            <person name="Sims S."/>
            <person name="Singer S.R."/>
            <person name="Sinharoy S."/>
            <person name="Sterck L."/>
            <person name="Viollet A."/>
            <person name="Wang B.B."/>
            <person name="Wang K."/>
            <person name="Wang M."/>
            <person name="Wang X."/>
            <person name="Warfsmann J."/>
            <person name="Weissenbach J."/>
            <person name="White D.D."/>
            <person name="White J.D."/>
            <person name="Wiley G.B."/>
            <person name="Wincker P."/>
            <person name="Xing Y."/>
            <person name="Yang L."/>
            <person name="Yao Z."/>
            <person name="Ying F."/>
            <person name="Zhai J."/>
            <person name="Zhou L."/>
            <person name="Zuber A."/>
            <person name="Denarie J."/>
            <person name="Dixon R.A."/>
            <person name="May G.D."/>
            <person name="Schwartz D.C."/>
            <person name="Rogers J."/>
            <person name="Quetier F."/>
            <person name="Town C.D."/>
            <person name="Roe B.A."/>
        </authorList>
    </citation>
    <scope>NUCLEOTIDE SEQUENCE [LARGE SCALE GENOMIC DNA]</scope>
    <source>
        <strain evidence="1">A17</strain>
        <strain evidence="2 3">cv. Jemalong A17</strain>
    </source>
</reference>
<reference evidence="2" key="3">
    <citation type="submission" date="2015-04" db="UniProtKB">
        <authorList>
            <consortium name="EnsemblPlants"/>
        </authorList>
    </citation>
    <scope>IDENTIFICATION</scope>
    <source>
        <strain evidence="2">cv. Jemalong A17</strain>
    </source>
</reference>
<dbReference type="PaxDb" id="3880-AES69353"/>
<dbReference type="EnsemblPlants" id="AES69353">
    <property type="protein sequence ID" value="AES69353"/>
    <property type="gene ID" value="MTR_3g027880"/>
</dbReference>
<dbReference type="HOGENOM" id="CLU_1368014_0_0_1"/>
<dbReference type="AlphaFoldDB" id="G7IWJ4"/>
<organism evidence="1 3">
    <name type="scientific">Medicago truncatula</name>
    <name type="common">Barrel medic</name>
    <name type="synonym">Medicago tribuloides</name>
    <dbReference type="NCBI Taxonomy" id="3880"/>
    <lineage>
        <taxon>Eukaryota</taxon>
        <taxon>Viridiplantae</taxon>
        <taxon>Streptophyta</taxon>
        <taxon>Embryophyta</taxon>
        <taxon>Tracheophyta</taxon>
        <taxon>Spermatophyta</taxon>
        <taxon>Magnoliopsida</taxon>
        <taxon>eudicotyledons</taxon>
        <taxon>Gunneridae</taxon>
        <taxon>Pentapetalae</taxon>
        <taxon>rosids</taxon>
        <taxon>fabids</taxon>
        <taxon>Fabales</taxon>
        <taxon>Fabaceae</taxon>
        <taxon>Papilionoideae</taxon>
        <taxon>50 kb inversion clade</taxon>
        <taxon>NPAAA clade</taxon>
        <taxon>Hologalegina</taxon>
        <taxon>IRL clade</taxon>
        <taxon>Trifolieae</taxon>
        <taxon>Medicago</taxon>
    </lineage>
</organism>
<dbReference type="Proteomes" id="UP000002051">
    <property type="component" value="Chromosome 3"/>
</dbReference>
<reference evidence="1 3" key="2">
    <citation type="journal article" date="2014" name="BMC Genomics">
        <title>An improved genome release (version Mt4.0) for the model legume Medicago truncatula.</title>
        <authorList>
            <person name="Tang H."/>
            <person name="Krishnakumar V."/>
            <person name="Bidwell S."/>
            <person name="Rosen B."/>
            <person name="Chan A."/>
            <person name="Zhou S."/>
            <person name="Gentzbittel L."/>
            <person name="Childs K.L."/>
            <person name="Yandell M."/>
            <person name="Gundlach H."/>
            <person name="Mayer K.F."/>
            <person name="Schwartz D.C."/>
            <person name="Town C.D."/>
        </authorList>
    </citation>
    <scope>GENOME REANNOTATION</scope>
    <source>
        <strain evidence="2 3">cv. Jemalong A17</strain>
    </source>
</reference>
<gene>
    <name evidence="1" type="ordered locus">MTR_3g027880</name>
</gene>
<evidence type="ECO:0000313" key="1">
    <source>
        <dbReference type="EMBL" id="AES69353.1"/>
    </source>
</evidence>
<sequence length="200" mass="22532">MILPSTWKWSLNGYPIFVYIIKALTKASLNCWLHLKKVIGQVDRGKKLEHVIRPTIHKYVEKVKDVGTSKTFEALADQNVVILISPPYLNVVMCPKDIRSSLQDQTMLCDRSLSLPFALDNVRDEVGNDSTLVRQGSKEHILFILDPMAQQKLSTINASPSQVATALEAQFHAENHDVSSQDEFFRETQLAKALPVVPLH</sequence>
<keyword evidence="3" id="KW-1185">Reference proteome</keyword>
<dbReference type="EMBL" id="CM001219">
    <property type="protein sequence ID" value="AES69353.1"/>
    <property type="molecule type" value="Genomic_DNA"/>
</dbReference>
<protein>
    <submittedName>
        <fullName evidence="1 2">Uncharacterized protein</fullName>
    </submittedName>
</protein>
<evidence type="ECO:0000313" key="2">
    <source>
        <dbReference type="EnsemblPlants" id="AES69353"/>
    </source>
</evidence>
<name>G7IWJ4_MEDTR</name>